<reference evidence="2 3" key="1">
    <citation type="journal article" date="2013" name="ISME J.">
        <title>A metabolic model for members of the genus Tetrasphaera involved in enhanced biological phosphorus removal.</title>
        <authorList>
            <person name="Kristiansen R."/>
            <person name="Nguyen H.T.T."/>
            <person name="Saunders A.M."/>
            <person name="Nielsen J.L."/>
            <person name="Wimmer R."/>
            <person name="Le V.Q."/>
            <person name="McIlroy S.J."/>
            <person name="Petrovski S."/>
            <person name="Seviour R.J."/>
            <person name="Calteau A."/>
            <person name="Nielsen K.L."/>
            <person name="Nielsen P.H."/>
        </authorList>
    </citation>
    <scope>NUCLEOTIDE SEQUENCE [LARGE SCALE GENOMIC DNA]</scope>
    <source>
        <strain evidence="2 3">T1-X7</strain>
    </source>
</reference>
<accession>A0A077LT08</accession>
<dbReference type="AlphaFoldDB" id="A0A077LT08"/>
<feature type="transmembrane region" description="Helical" evidence="1">
    <location>
        <begin position="98"/>
        <end position="119"/>
    </location>
</feature>
<keyword evidence="1" id="KW-0472">Membrane</keyword>
<gene>
    <name evidence="2" type="ORF">BN12_1280002</name>
</gene>
<comment type="caution">
    <text evidence="2">The sequence shown here is derived from an EMBL/GenBank/DDBJ whole genome shotgun (WGS) entry which is preliminary data.</text>
</comment>
<protein>
    <recommendedName>
        <fullName evidence="4">Integral membrane protein</fullName>
    </recommendedName>
</protein>
<keyword evidence="3" id="KW-1185">Reference proteome</keyword>
<dbReference type="STRING" id="1194083.BN12_1280002"/>
<organism evidence="2 3">
    <name type="scientific">Nostocoides japonicum T1-X7</name>
    <dbReference type="NCBI Taxonomy" id="1194083"/>
    <lineage>
        <taxon>Bacteria</taxon>
        <taxon>Bacillati</taxon>
        <taxon>Actinomycetota</taxon>
        <taxon>Actinomycetes</taxon>
        <taxon>Micrococcales</taxon>
        <taxon>Intrasporangiaceae</taxon>
        <taxon>Nostocoides</taxon>
    </lineage>
</organism>
<evidence type="ECO:0000313" key="3">
    <source>
        <dbReference type="Proteomes" id="UP000035721"/>
    </source>
</evidence>
<name>A0A077LT08_9MICO</name>
<dbReference type="RefSeq" id="WP_048553227.1">
    <property type="nucleotide sequence ID" value="NZ_HF570958.1"/>
</dbReference>
<evidence type="ECO:0000256" key="1">
    <source>
        <dbReference type="SAM" id="Phobius"/>
    </source>
</evidence>
<proteinExistence type="predicted"/>
<evidence type="ECO:0008006" key="4">
    <source>
        <dbReference type="Google" id="ProtNLM"/>
    </source>
</evidence>
<sequence>MTVVIHILLVLHLLGMAAILAGWTAYRMGAGKALAPLVWGARAQIVTGLLLVGLNEADDQAVNHAKIGVKLLVALGVVACAEIANARGRREKGEVRTLVDAAGALTVVNVCIAVLWTSAS</sequence>
<dbReference type="EMBL" id="CAJB01000033">
    <property type="protein sequence ID" value="CCH76448.1"/>
    <property type="molecule type" value="Genomic_DNA"/>
</dbReference>
<keyword evidence="1" id="KW-0812">Transmembrane</keyword>
<keyword evidence="1" id="KW-1133">Transmembrane helix</keyword>
<evidence type="ECO:0000313" key="2">
    <source>
        <dbReference type="EMBL" id="CCH76448.1"/>
    </source>
</evidence>
<feature type="transmembrane region" description="Helical" evidence="1">
    <location>
        <begin position="6"/>
        <end position="26"/>
    </location>
</feature>
<dbReference type="OrthoDB" id="3830423at2"/>
<dbReference type="Proteomes" id="UP000035721">
    <property type="component" value="Unassembled WGS sequence"/>
</dbReference>